<evidence type="ECO:0000313" key="2">
    <source>
        <dbReference type="EMBL" id="CAI9959317.1"/>
    </source>
</evidence>
<dbReference type="Proteomes" id="UP001642409">
    <property type="component" value="Unassembled WGS sequence"/>
</dbReference>
<dbReference type="EMBL" id="CATOUU010000916">
    <property type="protein sequence ID" value="CAI9959317.1"/>
    <property type="molecule type" value="Genomic_DNA"/>
</dbReference>
<protein>
    <submittedName>
        <fullName evidence="3">Hypothetical_protein</fullName>
    </submittedName>
</protein>
<organism evidence="2">
    <name type="scientific">Hexamita inflata</name>
    <dbReference type="NCBI Taxonomy" id="28002"/>
    <lineage>
        <taxon>Eukaryota</taxon>
        <taxon>Metamonada</taxon>
        <taxon>Diplomonadida</taxon>
        <taxon>Hexamitidae</taxon>
        <taxon>Hexamitinae</taxon>
        <taxon>Hexamita</taxon>
    </lineage>
</organism>
<evidence type="ECO:0000313" key="5">
    <source>
        <dbReference type="Proteomes" id="UP001642409"/>
    </source>
</evidence>
<reference evidence="3 5" key="2">
    <citation type="submission" date="2024-07" db="EMBL/GenBank/DDBJ databases">
        <authorList>
            <person name="Akdeniz Z."/>
        </authorList>
    </citation>
    <scope>NUCLEOTIDE SEQUENCE [LARGE SCALE GENOMIC DNA]</scope>
</reference>
<sequence length="176" mass="20710">MLKVVKKVNECDAQVCNGNKFYNQTVLKQLSKEEMRIAPWGQDEIQSLFNEVLALISSLTLITKDIGVVVKYNEQNHHIPKIEVLKSLSPLLQPFPQKFYQDLQNKIELIFKNNSTTQRISFLELVEQVSSLIKNYQKQKEEKMNQPYEYFEQFGDDQENDQEDLKKNSSTQYNRQ</sequence>
<dbReference type="AlphaFoldDB" id="A0AA86QMI0"/>
<dbReference type="EMBL" id="CAXDID020000112">
    <property type="protein sequence ID" value="CAL6029907.1"/>
    <property type="molecule type" value="Genomic_DNA"/>
</dbReference>
<proteinExistence type="predicted"/>
<evidence type="ECO:0000313" key="3">
    <source>
        <dbReference type="EMBL" id="CAL5999418.1"/>
    </source>
</evidence>
<accession>A0AA86QMI0</accession>
<keyword evidence="5" id="KW-1185">Reference proteome</keyword>
<dbReference type="EMBL" id="CAXDID020000039">
    <property type="protein sequence ID" value="CAL5999418.1"/>
    <property type="molecule type" value="Genomic_DNA"/>
</dbReference>
<feature type="region of interest" description="Disordered" evidence="1">
    <location>
        <begin position="154"/>
        <end position="176"/>
    </location>
</feature>
<comment type="caution">
    <text evidence="2">The sequence shown here is derived from an EMBL/GenBank/DDBJ whole genome shotgun (WGS) entry which is preliminary data.</text>
</comment>
<evidence type="ECO:0000313" key="4">
    <source>
        <dbReference type="EMBL" id="CAL6029907.1"/>
    </source>
</evidence>
<gene>
    <name evidence="3" type="ORF">HINF_LOCUS16211</name>
    <name evidence="4" type="ORF">HINF_LOCUS32784</name>
    <name evidence="2" type="ORF">HINF_LOCUS46962</name>
</gene>
<name>A0AA86QMI0_9EUKA</name>
<evidence type="ECO:0000256" key="1">
    <source>
        <dbReference type="SAM" id="MobiDB-lite"/>
    </source>
</evidence>
<reference evidence="2" key="1">
    <citation type="submission" date="2023-06" db="EMBL/GenBank/DDBJ databases">
        <authorList>
            <person name="Kurt Z."/>
        </authorList>
    </citation>
    <scope>NUCLEOTIDE SEQUENCE</scope>
</reference>